<feature type="chain" id="PRO_5046771916" description="GPI anchored protein" evidence="3">
    <location>
        <begin position="27"/>
        <end position="225"/>
    </location>
</feature>
<gene>
    <name evidence="4" type="ORF">MCHLO_10419</name>
</gene>
<name>A0ABQ0LU66_MYCCL</name>
<evidence type="ECO:0000313" key="5">
    <source>
        <dbReference type="Proteomes" id="UP000815677"/>
    </source>
</evidence>
<keyword evidence="5" id="KW-1185">Reference proteome</keyword>
<evidence type="ECO:0000256" key="3">
    <source>
        <dbReference type="SAM" id="SignalP"/>
    </source>
</evidence>
<evidence type="ECO:0000256" key="1">
    <source>
        <dbReference type="SAM" id="MobiDB-lite"/>
    </source>
</evidence>
<dbReference type="EMBL" id="DF848343">
    <property type="protein sequence ID" value="GAT53471.1"/>
    <property type="molecule type" value="Genomic_DNA"/>
</dbReference>
<organism evidence="4 5">
    <name type="scientific">Mycena chlorophos</name>
    <name type="common">Agaric fungus</name>
    <name type="synonym">Agaricus chlorophos</name>
    <dbReference type="NCBI Taxonomy" id="658473"/>
    <lineage>
        <taxon>Eukaryota</taxon>
        <taxon>Fungi</taxon>
        <taxon>Dikarya</taxon>
        <taxon>Basidiomycota</taxon>
        <taxon>Agaricomycotina</taxon>
        <taxon>Agaricomycetes</taxon>
        <taxon>Agaricomycetidae</taxon>
        <taxon>Agaricales</taxon>
        <taxon>Marasmiineae</taxon>
        <taxon>Mycenaceae</taxon>
        <taxon>Mycena</taxon>
    </lineage>
</organism>
<reference evidence="4" key="1">
    <citation type="submission" date="2014-09" db="EMBL/GenBank/DDBJ databases">
        <title>Genome sequence of the luminous mushroom Mycena chlorophos for searching fungal bioluminescence genes.</title>
        <authorList>
            <person name="Tanaka Y."/>
            <person name="Kasuga D."/>
            <person name="Oba Y."/>
            <person name="Hase S."/>
            <person name="Sato K."/>
            <person name="Oba Y."/>
            <person name="Sakakibara Y."/>
        </authorList>
    </citation>
    <scope>NUCLEOTIDE SEQUENCE</scope>
</reference>
<evidence type="ECO:0000256" key="2">
    <source>
        <dbReference type="SAM" id="Phobius"/>
    </source>
</evidence>
<proteinExistence type="predicted"/>
<feature type="signal peptide" evidence="3">
    <location>
        <begin position="1"/>
        <end position="26"/>
    </location>
</feature>
<keyword evidence="3" id="KW-0732">Signal</keyword>
<evidence type="ECO:0008006" key="6">
    <source>
        <dbReference type="Google" id="ProtNLM"/>
    </source>
</evidence>
<feature type="region of interest" description="Disordered" evidence="1">
    <location>
        <begin position="176"/>
        <end position="195"/>
    </location>
</feature>
<dbReference type="Proteomes" id="UP000815677">
    <property type="component" value="Unassembled WGS sequence"/>
</dbReference>
<keyword evidence="2" id="KW-0812">Transmembrane</keyword>
<protein>
    <recommendedName>
        <fullName evidence="6">GPI anchored protein</fullName>
    </recommendedName>
</protein>
<sequence length="225" mass="22669">MLPFAVILGTGLLAALTSSYVVTVNAQTIYGVSLYSAEASAQASEPFTFVEDVTVSYSPVGTGSGVTTYLEDVCVTYEADVAATTTAVAVSPGETSTFSVIFAESSAGFQASEVVPKPTVTSEAGLGYVETCTFVKNADGQAVCMDVVLVNDGATTTTTFSGTVVPVFTISQGGTTSAQGASTASSAQTTISSNSGGGRAIPYSVTGVYTATLLTMVLGWVIAAM</sequence>
<keyword evidence="2" id="KW-0472">Membrane</keyword>
<feature type="transmembrane region" description="Helical" evidence="2">
    <location>
        <begin position="200"/>
        <end position="223"/>
    </location>
</feature>
<keyword evidence="2" id="KW-1133">Transmembrane helix</keyword>
<evidence type="ECO:0000313" key="4">
    <source>
        <dbReference type="EMBL" id="GAT53471.1"/>
    </source>
</evidence>
<accession>A0ABQ0LU66</accession>
<feature type="compositionally biased region" description="Low complexity" evidence="1">
    <location>
        <begin position="176"/>
        <end position="194"/>
    </location>
</feature>